<dbReference type="RefSeq" id="WP_378289718.1">
    <property type="nucleotide sequence ID" value="NZ_JBHSON010000102.1"/>
</dbReference>
<dbReference type="Proteomes" id="UP001596074">
    <property type="component" value="Unassembled WGS sequence"/>
</dbReference>
<gene>
    <name evidence="1" type="ORF">ACFPZN_46315</name>
</gene>
<name>A0ABW1AEY7_9ACTN</name>
<dbReference type="InterPro" id="IPR007804">
    <property type="entry name" value="GvpG"/>
</dbReference>
<organism evidence="1 2">
    <name type="scientific">Actinomadura rugatobispora</name>
    <dbReference type="NCBI Taxonomy" id="1994"/>
    <lineage>
        <taxon>Bacteria</taxon>
        <taxon>Bacillati</taxon>
        <taxon>Actinomycetota</taxon>
        <taxon>Actinomycetes</taxon>
        <taxon>Streptosporangiales</taxon>
        <taxon>Thermomonosporaceae</taxon>
        <taxon>Actinomadura</taxon>
    </lineage>
</organism>
<keyword evidence="2" id="KW-1185">Reference proteome</keyword>
<proteinExistence type="predicted"/>
<evidence type="ECO:0000313" key="2">
    <source>
        <dbReference type="Proteomes" id="UP001596074"/>
    </source>
</evidence>
<reference evidence="2" key="1">
    <citation type="journal article" date="2019" name="Int. J. Syst. Evol. Microbiol.">
        <title>The Global Catalogue of Microorganisms (GCM) 10K type strain sequencing project: providing services to taxonomists for standard genome sequencing and annotation.</title>
        <authorList>
            <consortium name="The Broad Institute Genomics Platform"/>
            <consortium name="The Broad Institute Genome Sequencing Center for Infectious Disease"/>
            <person name="Wu L."/>
            <person name="Ma J."/>
        </authorList>
    </citation>
    <scope>NUCLEOTIDE SEQUENCE [LARGE SCALE GENOMIC DNA]</scope>
    <source>
        <strain evidence="2">KCTC 42087</strain>
    </source>
</reference>
<evidence type="ECO:0000313" key="1">
    <source>
        <dbReference type="EMBL" id="MFC5753075.1"/>
    </source>
</evidence>
<dbReference type="Pfam" id="PF05120">
    <property type="entry name" value="GvpG"/>
    <property type="match status" value="1"/>
</dbReference>
<sequence>MGLLTGLLTLPLAPVRGVVWLAERIRDQAEQELYDPVAIRGQLAEVDAALAAGELSEEEAAELQDLLLDRLRTGSSARTGM</sequence>
<dbReference type="EMBL" id="JBHSON010000102">
    <property type="protein sequence ID" value="MFC5753075.1"/>
    <property type="molecule type" value="Genomic_DNA"/>
</dbReference>
<comment type="caution">
    <text evidence="1">The sequence shown here is derived from an EMBL/GenBank/DDBJ whole genome shotgun (WGS) entry which is preliminary data.</text>
</comment>
<protein>
    <submittedName>
        <fullName evidence="1">Gas vesicle protein GvpG</fullName>
    </submittedName>
</protein>
<accession>A0ABW1AEY7</accession>